<accession>A0AAD6EWT3</accession>
<evidence type="ECO:0000256" key="1">
    <source>
        <dbReference type="ARBA" id="ARBA00034773"/>
    </source>
</evidence>
<name>A0AAD6EWT3_9POAL</name>
<comment type="similarity">
    <text evidence="1">Belongs to the senescence regulator S40 family.</text>
</comment>
<dbReference type="GO" id="GO:0010150">
    <property type="term" value="P:leaf senescence"/>
    <property type="evidence" value="ECO:0007669"/>
    <property type="project" value="UniProtKB-ARBA"/>
</dbReference>
<comment type="caution">
    <text evidence="2">The sequence shown here is derived from an EMBL/GenBank/DDBJ whole genome shotgun (WGS) entry which is preliminary data.</text>
</comment>
<dbReference type="Proteomes" id="UP001210211">
    <property type="component" value="Unassembled WGS sequence"/>
</dbReference>
<gene>
    <name evidence="2" type="ORF">LUZ61_007696</name>
</gene>
<organism evidence="2 3">
    <name type="scientific">Rhynchospora tenuis</name>
    <dbReference type="NCBI Taxonomy" id="198213"/>
    <lineage>
        <taxon>Eukaryota</taxon>
        <taxon>Viridiplantae</taxon>
        <taxon>Streptophyta</taxon>
        <taxon>Embryophyta</taxon>
        <taxon>Tracheophyta</taxon>
        <taxon>Spermatophyta</taxon>
        <taxon>Magnoliopsida</taxon>
        <taxon>Liliopsida</taxon>
        <taxon>Poales</taxon>
        <taxon>Cyperaceae</taxon>
        <taxon>Cyperoideae</taxon>
        <taxon>Rhynchosporeae</taxon>
        <taxon>Rhynchospora</taxon>
    </lineage>
</organism>
<dbReference type="AlphaFoldDB" id="A0AAD6EWT3"/>
<dbReference type="PANTHER" id="PTHR33083:SF49">
    <property type="entry name" value="SENESCENCE REGULATOR"/>
    <property type="match status" value="1"/>
</dbReference>
<sequence length="139" mass="15706">MEEFFEEDILWPHQESPEEIGTEVDSHPAMSPSEQTISAPIQIPLKDTVSRSWTAGFNYNNTGLNMQYDEGDDDGDDYNGVHVTLGKDMRIVPPHLLIPRRNADKMAFSVCVGNGRTLKGRDLRITRDSILRLTGFLEK</sequence>
<protein>
    <submittedName>
        <fullName evidence="2">Uncharacterized protein</fullName>
    </submittedName>
</protein>
<dbReference type="Pfam" id="PF04520">
    <property type="entry name" value="Senescence_reg"/>
    <property type="match status" value="1"/>
</dbReference>
<dbReference type="PANTHER" id="PTHR33083">
    <property type="entry name" value="EXPRESSED PROTEIN"/>
    <property type="match status" value="1"/>
</dbReference>
<dbReference type="InterPro" id="IPR007608">
    <property type="entry name" value="Senescence_reg_S40"/>
</dbReference>
<keyword evidence="3" id="KW-1185">Reference proteome</keyword>
<dbReference type="EMBL" id="JAMRDG010000001">
    <property type="protein sequence ID" value="KAJ3703991.1"/>
    <property type="molecule type" value="Genomic_DNA"/>
</dbReference>
<reference evidence="2 3" key="1">
    <citation type="journal article" date="2022" name="Cell">
        <title>Repeat-based holocentromeres influence genome architecture and karyotype evolution.</title>
        <authorList>
            <person name="Hofstatter P.G."/>
            <person name="Thangavel G."/>
            <person name="Lux T."/>
            <person name="Neumann P."/>
            <person name="Vondrak T."/>
            <person name="Novak P."/>
            <person name="Zhang M."/>
            <person name="Costa L."/>
            <person name="Castellani M."/>
            <person name="Scott A."/>
            <person name="Toegelov H."/>
            <person name="Fuchs J."/>
            <person name="Mata-Sucre Y."/>
            <person name="Dias Y."/>
            <person name="Vanzela A.L.L."/>
            <person name="Huettel B."/>
            <person name="Almeida C.C.S."/>
            <person name="Simkova H."/>
            <person name="Souza G."/>
            <person name="Pedrosa-Harand A."/>
            <person name="Macas J."/>
            <person name="Mayer K.F.X."/>
            <person name="Houben A."/>
            <person name="Marques A."/>
        </authorList>
    </citation>
    <scope>NUCLEOTIDE SEQUENCE [LARGE SCALE GENOMIC DNA]</scope>
    <source>
        <strain evidence="2">RhyTen1mFocal</strain>
    </source>
</reference>
<proteinExistence type="inferred from homology"/>
<evidence type="ECO:0000313" key="2">
    <source>
        <dbReference type="EMBL" id="KAJ3703991.1"/>
    </source>
</evidence>
<evidence type="ECO:0000313" key="3">
    <source>
        <dbReference type="Proteomes" id="UP001210211"/>
    </source>
</evidence>